<accession>A0A926UVR2</accession>
<reference evidence="2" key="1">
    <citation type="journal article" date="2015" name="ISME J.">
        <title>Draft Genome Sequence of Streptomyces incarnatus NRRL8089, which Produces the Nucleoside Antibiotic Sinefungin.</title>
        <authorList>
            <person name="Oshima K."/>
            <person name="Hattori M."/>
            <person name="Shimizu H."/>
            <person name="Fukuda K."/>
            <person name="Nemoto M."/>
            <person name="Inagaki K."/>
            <person name="Tamura T."/>
        </authorList>
    </citation>
    <scope>NUCLEOTIDE SEQUENCE</scope>
    <source>
        <strain evidence="2">FACHB-1277</strain>
    </source>
</reference>
<dbReference type="RefSeq" id="WP_190351286.1">
    <property type="nucleotide sequence ID" value="NZ_JACJPY010000036.1"/>
</dbReference>
<organism evidence="2 3">
    <name type="scientific">Pseudanabaena cinerea FACHB-1277</name>
    <dbReference type="NCBI Taxonomy" id="2949581"/>
    <lineage>
        <taxon>Bacteria</taxon>
        <taxon>Bacillati</taxon>
        <taxon>Cyanobacteriota</taxon>
        <taxon>Cyanophyceae</taxon>
        <taxon>Pseudanabaenales</taxon>
        <taxon>Pseudanabaenaceae</taxon>
        <taxon>Pseudanabaena</taxon>
        <taxon>Pseudanabaena cinerea</taxon>
    </lineage>
</organism>
<keyword evidence="1" id="KW-1133">Transmembrane helix</keyword>
<comment type="caution">
    <text evidence="2">The sequence shown here is derived from an EMBL/GenBank/DDBJ whole genome shotgun (WGS) entry which is preliminary data.</text>
</comment>
<keyword evidence="1" id="KW-0472">Membrane</keyword>
<evidence type="ECO:0000256" key="1">
    <source>
        <dbReference type="SAM" id="Phobius"/>
    </source>
</evidence>
<name>A0A926UVR2_9CYAN</name>
<feature type="transmembrane region" description="Helical" evidence="1">
    <location>
        <begin position="51"/>
        <end position="73"/>
    </location>
</feature>
<dbReference type="GO" id="GO:0008556">
    <property type="term" value="F:P-type potassium transmembrane transporter activity"/>
    <property type="evidence" value="ECO:0007669"/>
    <property type="project" value="InterPro"/>
</dbReference>
<protein>
    <submittedName>
        <fullName evidence="2">Potassium-transporting ATPase subunit F</fullName>
    </submittedName>
</protein>
<evidence type="ECO:0000313" key="3">
    <source>
        <dbReference type="Proteomes" id="UP000631421"/>
    </source>
</evidence>
<sequence>MMQSLKNLHFSTLSKSKHSVSVKLFSLMLFNLIIAPALYAANAASFTKFQAYALGLLGIVTFAFSIYLFIVMFQPEKF</sequence>
<gene>
    <name evidence="2" type="ORF">H6F44_12470</name>
</gene>
<dbReference type="EMBL" id="JACJPY010000036">
    <property type="protein sequence ID" value="MBD2150927.1"/>
    <property type="molecule type" value="Genomic_DNA"/>
</dbReference>
<keyword evidence="1" id="KW-0812">Transmembrane</keyword>
<feature type="transmembrane region" description="Helical" evidence="1">
    <location>
        <begin position="20"/>
        <end position="39"/>
    </location>
</feature>
<dbReference type="AlphaFoldDB" id="A0A926UVR2"/>
<proteinExistence type="predicted"/>
<dbReference type="Proteomes" id="UP000631421">
    <property type="component" value="Unassembled WGS sequence"/>
</dbReference>
<keyword evidence="3" id="KW-1185">Reference proteome</keyword>
<reference evidence="2" key="2">
    <citation type="submission" date="2020-08" db="EMBL/GenBank/DDBJ databases">
        <authorList>
            <person name="Chen M."/>
            <person name="Teng W."/>
            <person name="Zhao L."/>
            <person name="Hu C."/>
            <person name="Zhou Y."/>
            <person name="Han B."/>
            <person name="Song L."/>
            <person name="Shu W."/>
        </authorList>
    </citation>
    <scope>NUCLEOTIDE SEQUENCE</scope>
    <source>
        <strain evidence="2">FACHB-1277</strain>
    </source>
</reference>
<dbReference type="GO" id="GO:0005886">
    <property type="term" value="C:plasma membrane"/>
    <property type="evidence" value="ECO:0007669"/>
    <property type="project" value="InterPro"/>
</dbReference>
<dbReference type="Pfam" id="PF09604">
    <property type="entry name" value="Potass_KdpF"/>
    <property type="match status" value="1"/>
</dbReference>
<evidence type="ECO:0000313" key="2">
    <source>
        <dbReference type="EMBL" id="MBD2150927.1"/>
    </source>
</evidence>
<dbReference type="InterPro" id="IPR011726">
    <property type="entry name" value="KdpF"/>
</dbReference>